<dbReference type="CDD" id="cd07010">
    <property type="entry name" value="cupin_PMI_type_I_N_bac"/>
    <property type="match status" value="1"/>
</dbReference>
<dbReference type="Pfam" id="PF21621">
    <property type="entry name" value="MPI_cupin_dom"/>
    <property type="match status" value="1"/>
</dbReference>
<protein>
    <recommendedName>
        <fullName evidence="3">Phosphohexomutase</fullName>
    </recommendedName>
    <alternativeName>
        <fullName evidence="4">Phosphomannose isomerase</fullName>
    </alternativeName>
</protein>
<keyword evidence="10" id="KW-1185">Reference proteome</keyword>
<dbReference type="InterPro" id="IPR014710">
    <property type="entry name" value="RmlC-like_jellyroll"/>
</dbReference>
<dbReference type="GO" id="GO:0004476">
    <property type="term" value="F:mannose-6-phosphate isomerase activity"/>
    <property type="evidence" value="ECO:0007669"/>
    <property type="project" value="InterPro"/>
</dbReference>
<dbReference type="InterPro" id="IPR011051">
    <property type="entry name" value="RmlC_Cupin_sf"/>
</dbReference>
<reference evidence="9 10" key="1">
    <citation type="submission" date="2016-08" db="EMBL/GenBank/DDBJ databases">
        <authorList>
            <person name="Seilhamer J.J."/>
        </authorList>
    </citation>
    <scope>NUCLEOTIDE SEQUENCE [LARGE SCALE GENOMIC DNA]</scope>
    <source>
        <strain evidence="9">ING2-E5A</strain>
    </source>
</reference>
<keyword evidence="1 5" id="KW-0479">Metal-binding</keyword>
<feature type="binding site" evidence="5">
    <location>
        <position position="122"/>
    </location>
    <ligand>
        <name>Zn(2+)</name>
        <dbReference type="ChEBI" id="CHEBI:29105"/>
    </ligand>
</feature>
<evidence type="ECO:0000259" key="8">
    <source>
        <dbReference type="Pfam" id="PF21621"/>
    </source>
</evidence>
<dbReference type="STRING" id="1642646.ING2E5A_2335"/>
<comment type="cofactor">
    <cofactor evidence="5">
        <name>Zn(2+)</name>
        <dbReference type="ChEBI" id="CHEBI:29105"/>
    </cofactor>
    <text evidence="5">Binds 1 zinc ion per subunit.</text>
</comment>
<feature type="binding site" evidence="5">
    <location>
        <position position="139"/>
    </location>
    <ligand>
        <name>Zn(2+)</name>
        <dbReference type="ChEBI" id="CHEBI:29105"/>
    </ligand>
</feature>
<evidence type="ECO:0000256" key="6">
    <source>
        <dbReference type="PIRSR" id="PIRSR036894-2"/>
    </source>
</evidence>
<evidence type="ECO:0000313" key="10">
    <source>
        <dbReference type="Proteomes" id="UP000178485"/>
    </source>
</evidence>
<feature type="domain" description="Mannose-6-phosphate isomerase cupin" evidence="8">
    <location>
        <begin position="265"/>
        <end position="330"/>
    </location>
</feature>
<evidence type="ECO:0000256" key="3">
    <source>
        <dbReference type="ARBA" id="ARBA00029741"/>
    </source>
</evidence>
<dbReference type="InterPro" id="IPR049071">
    <property type="entry name" value="MPI_cupin_dom"/>
</dbReference>
<evidence type="ECO:0000256" key="4">
    <source>
        <dbReference type="ARBA" id="ARBA00030762"/>
    </source>
</evidence>
<dbReference type="KEGG" id="pmuc:ING2E5A_2335"/>
<dbReference type="RefSeq" id="WP_083373324.1">
    <property type="nucleotide sequence ID" value="NZ_DUQN01000108.1"/>
</dbReference>
<proteinExistence type="predicted"/>
<dbReference type="Pfam" id="PF20511">
    <property type="entry name" value="PMI_typeI_cat"/>
    <property type="match status" value="1"/>
</dbReference>
<feature type="binding site" evidence="5">
    <location>
        <position position="197"/>
    </location>
    <ligand>
        <name>Zn(2+)</name>
        <dbReference type="ChEBI" id="CHEBI:29105"/>
    </ligand>
</feature>
<evidence type="ECO:0000256" key="5">
    <source>
        <dbReference type="PIRSR" id="PIRSR036894-1"/>
    </source>
</evidence>
<keyword evidence="9" id="KW-0413">Isomerase</keyword>
<accession>A0A1G4G9D1</accession>
<feature type="active site" evidence="6">
    <location>
        <position position="217"/>
    </location>
</feature>
<dbReference type="GO" id="GO:0005975">
    <property type="term" value="P:carbohydrate metabolic process"/>
    <property type="evidence" value="ECO:0007669"/>
    <property type="project" value="InterPro"/>
</dbReference>
<keyword evidence="2 5" id="KW-0862">Zinc</keyword>
<dbReference type="Gene3D" id="2.60.120.10">
    <property type="entry name" value="Jelly Rolls"/>
    <property type="match status" value="2"/>
</dbReference>
<gene>
    <name evidence="9" type="primary">manA</name>
    <name evidence="9" type="ORF">ING2E5A_2335</name>
</gene>
<feature type="domain" description="Phosphomannose isomerase type I catalytic" evidence="7">
    <location>
        <begin position="26"/>
        <end position="133"/>
    </location>
</feature>
<dbReference type="SUPFAM" id="SSF51182">
    <property type="entry name" value="RmlC-like cupins"/>
    <property type="match status" value="1"/>
</dbReference>
<dbReference type="PANTHER" id="PTHR42742">
    <property type="entry name" value="TRANSCRIPTIONAL REPRESSOR MPRA"/>
    <property type="match status" value="1"/>
</dbReference>
<dbReference type="InterPro" id="IPR051804">
    <property type="entry name" value="Carb_Metab_Reg_Kinase/Isom"/>
</dbReference>
<evidence type="ECO:0000256" key="2">
    <source>
        <dbReference type="ARBA" id="ARBA00022833"/>
    </source>
</evidence>
<name>A0A1G4G9D1_9BACT</name>
<dbReference type="AlphaFoldDB" id="A0A1G4G9D1"/>
<dbReference type="PANTHER" id="PTHR42742:SF3">
    <property type="entry name" value="FRUCTOKINASE"/>
    <property type="match status" value="1"/>
</dbReference>
<evidence type="ECO:0000256" key="1">
    <source>
        <dbReference type="ARBA" id="ARBA00022723"/>
    </source>
</evidence>
<dbReference type="EMBL" id="LT608328">
    <property type="protein sequence ID" value="SCM59137.1"/>
    <property type="molecule type" value="Genomic_DNA"/>
</dbReference>
<dbReference type="GO" id="GO:0008270">
    <property type="term" value="F:zinc ion binding"/>
    <property type="evidence" value="ECO:0007669"/>
    <property type="project" value="InterPro"/>
</dbReference>
<evidence type="ECO:0000313" key="9">
    <source>
        <dbReference type="EMBL" id="SCM59137.1"/>
    </source>
</evidence>
<dbReference type="PIRSF" id="PIRSF036894">
    <property type="entry name" value="PMI_Firm_short"/>
    <property type="match status" value="1"/>
</dbReference>
<dbReference type="InterPro" id="IPR014628">
    <property type="entry name" value="Man6P_isomerase_Firm_short"/>
</dbReference>
<dbReference type="Proteomes" id="UP000178485">
    <property type="component" value="Chromosome i"/>
</dbReference>
<evidence type="ECO:0000259" key="7">
    <source>
        <dbReference type="Pfam" id="PF20511"/>
    </source>
</evidence>
<organism evidence="9 10">
    <name type="scientific">Petrimonas mucosa</name>
    <dbReference type="NCBI Taxonomy" id="1642646"/>
    <lineage>
        <taxon>Bacteria</taxon>
        <taxon>Pseudomonadati</taxon>
        <taxon>Bacteroidota</taxon>
        <taxon>Bacteroidia</taxon>
        <taxon>Bacteroidales</taxon>
        <taxon>Dysgonomonadaceae</taxon>
        <taxon>Petrimonas</taxon>
    </lineage>
</organism>
<sequence>MNTTEHKPHNSQSLKGKEGCSLYPLKFKPILKSLIWGGSDICKFKKISPVQEGIGESWEISGVEGNISVIDNGELAGKPIDEVLRIFKEQLVGKKVYDRFGDTFPLLIKFIDARDDLSIQVHPNDELAMKRHNSFGKTEMWYVINATSDAYLYSGFSSRITPDEYVETVANNTFTDKLQKYEVKPGDVFFLPAGRVHAIGAGCFIAEIQQTSNITYRIYDYNRKDAEGNTRELHTELAKDAIDYRLFNDYRTQYTAAPNQPVQLASCEYFTTTLLEIDRPIERNYEEIDSFVIYICIQGDCMLKDNKGNSLTVEQGESVLIPADTGSLHIIPGKNSKLLETFVE</sequence>
<dbReference type="InterPro" id="IPR046457">
    <property type="entry name" value="PMI_typeI_cat"/>
</dbReference>